<proteinExistence type="predicted"/>
<keyword evidence="3" id="KW-0998">Cell outer membrane</keyword>
<dbReference type="InterPro" id="IPR006664">
    <property type="entry name" value="OMP_bac"/>
</dbReference>
<evidence type="ECO:0000313" key="7">
    <source>
        <dbReference type="Proteomes" id="UP000605013"/>
    </source>
</evidence>
<protein>
    <submittedName>
        <fullName evidence="6">OmpA family protein</fullName>
    </submittedName>
</protein>
<dbReference type="PROSITE" id="PS51123">
    <property type="entry name" value="OMPA_2"/>
    <property type="match status" value="1"/>
</dbReference>
<accession>A0ABS1WIH0</accession>
<comment type="subcellular location">
    <subcellularLocation>
        <location evidence="1">Cell outer membrane</location>
    </subcellularLocation>
</comment>
<sequence>MSNVTKIQEGAAVLQQVDVSDIFTSLAMGIADAQKKLDDNSIAQITKLANTTLGDKSLLELGFAPAFYSFTYADISANIHLKMKMKDEFALSVQVDATYNSGKQGKDNYKNVEKEKAFNSEKSSFKSSRKFLMKSSTKNAIVINDNHYKLDESIGIVSRIDEFHSKIIQSQDVERLNYSVLQQFVTRYTPSTDFTILKITDYLDVTVINDGTTVLTLDTDLSTTFSTSGGVYGFSGQLIYGSTVSPKDLEFHFGFDKRILNFNYAEGTIDNAGKDAEFEALASILREDDTASIVIKGYTDSSGADAYNINLSKDRCEAMRDYLVAQGARATQIQIEPKGETLARANSGPDDTKNEVFRKVSIAITSGADYIYFSSELNGATPDTGANYFITNSNSSLEISSSAEDISDYWTEERHGIDYYLDKETQIEFSAYSKTSESINISKEEEEGSVDEVKIAQSESTSQLLSDNSGNSKSDQTVALGLNVDLRMSKQFEMSVEGNSSMSARMVALPPPDGFLKYVDSLTE</sequence>
<dbReference type="Proteomes" id="UP000605013">
    <property type="component" value="Unassembled WGS sequence"/>
</dbReference>
<dbReference type="CDD" id="cd07185">
    <property type="entry name" value="OmpA_C-like"/>
    <property type="match status" value="1"/>
</dbReference>
<dbReference type="InterPro" id="IPR036737">
    <property type="entry name" value="OmpA-like_sf"/>
</dbReference>
<evidence type="ECO:0000256" key="1">
    <source>
        <dbReference type="ARBA" id="ARBA00004442"/>
    </source>
</evidence>
<dbReference type="Pfam" id="PF00691">
    <property type="entry name" value="OmpA"/>
    <property type="match status" value="1"/>
</dbReference>
<dbReference type="EMBL" id="JAEMEF010000002">
    <property type="protein sequence ID" value="MBL7558918.1"/>
    <property type="molecule type" value="Genomic_DNA"/>
</dbReference>
<evidence type="ECO:0000256" key="4">
    <source>
        <dbReference type="PROSITE-ProRule" id="PRU00473"/>
    </source>
</evidence>
<dbReference type="PANTHER" id="PTHR30329:SF21">
    <property type="entry name" value="LIPOPROTEIN YIAD-RELATED"/>
    <property type="match status" value="1"/>
</dbReference>
<comment type="caution">
    <text evidence="6">The sequence shown here is derived from an EMBL/GenBank/DDBJ whole genome shotgun (WGS) entry which is preliminary data.</text>
</comment>
<dbReference type="InterPro" id="IPR006665">
    <property type="entry name" value="OmpA-like"/>
</dbReference>
<name>A0ABS1WIH0_9FLAO</name>
<evidence type="ECO:0000256" key="2">
    <source>
        <dbReference type="ARBA" id="ARBA00023136"/>
    </source>
</evidence>
<feature type="domain" description="OmpA-like" evidence="5">
    <location>
        <begin position="240"/>
        <end position="368"/>
    </location>
</feature>
<organism evidence="6 7">
    <name type="scientific">Olleya sediminilitoris</name>
    <dbReference type="NCBI Taxonomy" id="2795739"/>
    <lineage>
        <taxon>Bacteria</taxon>
        <taxon>Pseudomonadati</taxon>
        <taxon>Bacteroidota</taxon>
        <taxon>Flavobacteriia</taxon>
        <taxon>Flavobacteriales</taxon>
        <taxon>Flavobacteriaceae</taxon>
    </lineage>
</organism>
<dbReference type="Gene3D" id="3.30.1330.60">
    <property type="entry name" value="OmpA-like domain"/>
    <property type="match status" value="1"/>
</dbReference>
<evidence type="ECO:0000259" key="5">
    <source>
        <dbReference type="PROSITE" id="PS51123"/>
    </source>
</evidence>
<evidence type="ECO:0000313" key="6">
    <source>
        <dbReference type="EMBL" id="MBL7558918.1"/>
    </source>
</evidence>
<keyword evidence="7" id="KW-1185">Reference proteome</keyword>
<dbReference type="InterPro" id="IPR050330">
    <property type="entry name" value="Bact_OuterMem_StrucFunc"/>
</dbReference>
<keyword evidence="2 4" id="KW-0472">Membrane</keyword>
<dbReference type="PRINTS" id="PR01021">
    <property type="entry name" value="OMPADOMAIN"/>
</dbReference>
<reference evidence="6 7" key="1">
    <citation type="submission" date="2020-12" db="EMBL/GenBank/DDBJ databases">
        <title>Olleya sediminilitoris sp. nov., isolated from a tidal flat.</title>
        <authorList>
            <person name="Park S."/>
            <person name="Yoon J.-H."/>
        </authorList>
    </citation>
    <scope>NUCLEOTIDE SEQUENCE [LARGE SCALE GENOMIC DNA]</scope>
    <source>
        <strain evidence="6 7">YSTF-M6</strain>
    </source>
</reference>
<dbReference type="SUPFAM" id="SSF103088">
    <property type="entry name" value="OmpA-like"/>
    <property type="match status" value="1"/>
</dbReference>
<dbReference type="RefSeq" id="WP_202998977.1">
    <property type="nucleotide sequence ID" value="NZ_JAEMEF010000002.1"/>
</dbReference>
<gene>
    <name evidence="6" type="ORF">JAO71_03795</name>
</gene>
<evidence type="ECO:0000256" key="3">
    <source>
        <dbReference type="ARBA" id="ARBA00023237"/>
    </source>
</evidence>
<dbReference type="PANTHER" id="PTHR30329">
    <property type="entry name" value="STATOR ELEMENT OF FLAGELLAR MOTOR COMPLEX"/>
    <property type="match status" value="1"/>
</dbReference>